<dbReference type="AlphaFoldDB" id="A0A2N5SQI8"/>
<proteinExistence type="predicted"/>
<gene>
    <name evidence="2" type="ORF">PCASD_24561</name>
</gene>
<dbReference type="Proteomes" id="UP000235392">
    <property type="component" value="Unassembled WGS sequence"/>
</dbReference>
<dbReference type="EMBL" id="PGCI01000795">
    <property type="protein sequence ID" value="PLW15517.1"/>
    <property type="molecule type" value="Genomic_DNA"/>
</dbReference>
<reference evidence="2 3" key="1">
    <citation type="submission" date="2017-11" db="EMBL/GenBank/DDBJ databases">
        <title>De novo assembly and phasing of dikaryotic genomes from two isolates of Puccinia coronata f. sp. avenae, the causal agent of oat crown rust.</title>
        <authorList>
            <person name="Miller M.E."/>
            <person name="Zhang Y."/>
            <person name="Omidvar V."/>
            <person name="Sperschneider J."/>
            <person name="Schwessinger B."/>
            <person name="Raley C."/>
            <person name="Palmer J.M."/>
            <person name="Garnica D."/>
            <person name="Upadhyaya N."/>
            <person name="Rathjen J."/>
            <person name="Taylor J.M."/>
            <person name="Park R.F."/>
            <person name="Dodds P.N."/>
            <person name="Hirsch C.D."/>
            <person name="Kianian S.F."/>
            <person name="Figueroa M."/>
        </authorList>
    </citation>
    <scope>NUCLEOTIDE SEQUENCE [LARGE SCALE GENOMIC DNA]</scope>
    <source>
        <strain evidence="2">12SD80</strain>
    </source>
</reference>
<feature type="compositionally biased region" description="Polar residues" evidence="1">
    <location>
        <begin position="134"/>
        <end position="145"/>
    </location>
</feature>
<protein>
    <submittedName>
        <fullName evidence="2">Uncharacterized protein</fullName>
    </submittedName>
</protein>
<sequence length="164" mass="18289">MSSDPKIPCSSSTSTQHQTGKLTADIISQQSHSDAQKIPFLSTSLYNEKTPIIPKSSHIEDLADKSFHPSTRSTPTKSVHFANTSTISPSNPPPSPHIHYTPDHHLPPHTTYPTAIPPHLQQHPNASLYHTHHNSPQAYSNQYRQGQLERTVEDTKNHRIADKD</sequence>
<feature type="compositionally biased region" description="Polar residues" evidence="1">
    <location>
        <begin position="68"/>
        <end position="77"/>
    </location>
</feature>
<feature type="region of interest" description="Disordered" evidence="1">
    <location>
        <begin position="56"/>
        <end position="164"/>
    </location>
</feature>
<evidence type="ECO:0000313" key="3">
    <source>
        <dbReference type="Proteomes" id="UP000235392"/>
    </source>
</evidence>
<accession>A0A2N5SQI8</accession>
<organism evidence="2 3">
    <name type="scientific">Puccinia coronata f. sp. avenae</name>
    <dbReference type="NCBI Taxonomy" id="200324"/>
    <lineage>
        <taxon>Eukaryota</taxon>
        <taxon>Fungi</taxon>
        <taxon>Dikarya</taxon>
        <taxon>Basidiomycota</taxon>
        <taxon>Pucciniomycotina</taxon>
        <taxon>Pucciniomycetes</taxon>
        <taxon>Pucciniales</taxon>
        <taxon>Pucciniaceae</taxon>
        <taxon>Puccinia</taxon>
    </lineage>
</organism>
<name>A0A2N5SQI8_9BASI</name>
<feature type="compositionally biased region" description="Basic and acidic residues" evidence="1">
    <location>
        <begin position="57"/>
        <end position="67"/>
    </location>
</feature>
<comment type="caution">
    <text evidence="2">The sequence shown here is derived from an EMBL/GenBank/DDBJ whole genome shotgun (WGS) entry which is preliminary data.</text>
</comment>
<evidence type="ECO:0000313" key="2">
    <source>
        <dbReference type="EMBL" id="PLW15517.1"/>
    </source>
</evidence>
<feature type="region of interest" description="Disordered" evidence="1">
    <location>
        <begin position="1"/>
        <end position="33"/>
    </location>
</feature>
<feature type="compositionally biased region" description="Basic and acidic residues" evidence="1">
    <location>
        <begin position="150"/>
        <end position="164"/>
    </location>
</feature>
<evidence type="ECO:0000256" key="1">
    <source>
        <dbReference type="SAM" id="MobiDB-lite"/>
    </source>
</evidence>